<evidence type="ECO:0008006" key="4">
    <source>
        <dbReference type="Google" id="ProtNLM"/>
    </source>
</evidence>
<dbReference type="VEuPathDB" id="FungiDB:PSTT_01658"/>
<feature type="signal peptide" evidence="1">
    <location>
        <begin position="1"/>
        <end position="35"/>
    </location>
</feature>
<feature type="chain" id="PRO_5015764190" description="Secreted protein" evidence="1">
    <location>
        <begin position="36"/>
        <end position="142"/>
    </location>
</feature>
<evidence type="ECO:0000256" key="1">
    <source>
        <dbReference type="SAM" id="SignalP"/>
    </source>
</evidence>
<keyword evidence="1" id="KW-0732">Signal</keyword>
<evidence type="ECO:0000313" key="2">
    <source>
        <dbReference type="EMBL" id="POW16142.1"/>
    </source>
</evidence>
<dbReference type="Proteomes" id="UP000239156">
    <property type="component" value="Unassembled WGS sequence"/>
</dbReference>
<gene>
    <name evidence="2" type="ORF">PSTT_01658</name>
</gene>
<accession>A0A2S4W2Y7</accession>
<dbReference type="VEuPathDB" id="FungiDB:PSHT_01173"/>
<dbReference type="EMBL" id="PKSL01000009">
    <property type="protein sequence ID" value="POW16142.1"/>
    <property type="molecule type" value="Genomic_DNA"/>
</dbReference>
<keyword evidence="3" id="KW-1185">Reference proteome</keyword>
<name>A0A2S4W2Y7_9BASI</name>
<organism evidence="2 3">
    <name type="scientific">Puccinia striiformis</name>
    <dbReference type="NCBI Taxonomy" id="27350"/>
    <lineage>
        <taxon>Eukaryota</taxon>
        <taxon>Fungi</taxon>
        <taxon>Dikarya</taxon>
        <taxon>Basidiomycota</taxon>
        <taxon>Pucciniomycotina</taxon>
        <taxon>Pucciniomycetes</taxon>
        <taxon>Pucciniales</taxon>
        <taxon>Pucciniaceae</taxon>
        <taxon>Puccinia</taxon>
    </lineage>
</organism>
<protein>
    <recommendedName>
        <fullName evidence="4">Secreted protein</fullName>
    </recommendedName>
</protein>
<dbReference type="AlphaFoldDB" id="A0A2S4W2Y7"/>
<comment type="caution">
    <text evidence="2">The sequence shown here is derived from an EMBL/GenBank/DDBJ whole genome shotgun (WGS) entry which is preliminary data.</text>
</comment>
<evidence type="ECO:0000313" key="3">
    <source>
        <dbReference type="Proteomes" id="UP000239156"/>
    </source>
</evidence>
<proteinExistence type="predicted"/>
<reference evidence="2" key="1">
    <citation type="submission" date="2017-12" db="EMBL/GenBank/DDBJ databases">
        <title>Gene loss provides genomic basis for host adaptation in cereal stripe rust fungi.</title>
        <authorList>
            <person name="Xia C."/>
        </authorList>
    </citation>
    <scope>NUCLEOTIDE SEQUENCE [LARGE SCALE GENOMIC DNA]</scope>
    <source>
        <strain evidence="2">93-210</strain>
    </source>
</reference>
<sequence length="142" mass="16031">MKPIIETETRPQPSAMHFSIWLMFFVVSLIHHAQGEDKPKPFPISGCDDEAKSTVLCVRAVFPDDKLTTREGAMVAPAPKITGHARRTCNGFEITAHTADRAYCCPKEFADPFTKPSPAFEFILKEKCKPVRMDWPKEKPIQ</sequence>